<dbReference type="EMBL" id="JACHDE010000009">
    <property type="protein sequence ID" value="MBB5402624.1"/>
    <property type="molecule type" value="Genomic_DNA"/>
</dbReference>
<accession>A0A7W8LBJ6</accession>
<dbReference type="Proteomes" id="UP000592820">
    <property type="component" value="Unassembled WGS sequence"/>
</dbReference>
<gene>
    <name evidence="2" type="ORF">HDG41_004710</name>
</gene>
<proteinExistence type="predicted"/>
<feature type="region of interest" description="Disordered" evidence="1">
    <location>
        <begin position="123"/>
        <end position="162"/>
    </location>
</feature>
<evidence type="ECO:0000256" key="1">
    <source>
        <dbReference type="SAM" id="MobiDB-lite"/>
    </source>
</evidence>
<organism evidence="2 3">
    <name type="scientific">Paraburkholderia youngii</name>
    <dbReference type="NCBI Taxonomy" id="2782701"/>
    <lineage>
        <taxon>Bacteria</taxon>
        <taxon>Pseudomonadati</taxon>
        <taxon>Pseudomonadota</taxon>
        <taxon>Betaproteobacteria</taxon>
        <taxon>Burkholderiales</taxon>
        <taxon>Burkholderiaceae</taxon>
        <taxon>Paraburkholderia</taxon>
    </lineage>
</organism>
<reference evidence="2 3" key="1">
    <citation type="submission" date="2020-08" db="EMBL/GenBank/DDBJ databases">
        <title>Genomic Encyclopedia of Type Strains, Phase IV (KMG-V): Genome sequencing to study the core and pangenomes of soil and plant-associated prokaryotes.</title>
        <authorList>
            <person name="Whitman W."/>
        </authorList>
    </citation>
    <scope>NUCLEOTIDE SEQUENCE [LARGE SCALE GENOMIC DNA]</scope>
    <source>
        <strain evidence="2 3">JPY162</strain>
    </source>
</reference>
<feature type="compositionally biased region" description="Polar residues" evidence="1">
    <location>
        <begin position="94"/>
        <end position="106"/>
    </location>
</feature>
<feature type="region of interest" description="Disordered" evidence="1">
    <location>
        <begin position="81"/>
        <end position="109"/>
    </location>
</feature>
<feature type="compositionally biased region" description="Polar residues" evidence="1">
    <location>
        <begin position="124"/>
        <end position="158"/>
    </location>
</feature>
<protein>
    <submittedName>
        <fullName evidence="2">Uncharacterized protein</fullName>
    </submittedName>
</protein>
<dbReference type="AlphaFoldDB" id="A0A7W8LBJ6"/>
<name>A0A7W8LBJ6_9BURK</name>
<sequence>MHRYLSTRWIPGISTSANRGLTAPCGSARRSDCRSWIAASHGASRTQRRNAQAAGYLRLDKLVLSLNESCRPHRCRCDVGSSSADKKTGRSFMTAPQRQQVGQSRRSPIRSCAAAEVSLRRHSQTGTGACRLSQNVKESSRPNSVNGTSAPPTSARDTSSSVRWVRVVFRRPKETGRPWAPYSPI</sequence>
<comment type="caution">
    <text evidence="2">The sequence shown here is derived from an EMBL/GenBank/DDBJ whole genome shotgun (WGS) entry which is preliminary data.</text>
</comment>
<evidence type="ECO:0000313" key="3">
    <source>
        <dbReference type="Proteomes" id="UP000592820"/>
    </source>
</evidence>
<evidence type="ECO:0000313" key="2">
    <source>
        <dbReference type="EMBL" id="MBB5402624.1"/>
    </source>
</evidence>